<reference evidence="2" key="1">
    <citation type="submission" date="2021-02" db="EMBL/GenBank/DDBJ databases">
        <authorList>
            <person name="Dougan E. K."/>
            <person name="Rhodes N."/>
            <person name="Thang M."/>
            <person name="Chan C."/>
        </authorList>
    </citation>
    <scope>NUCLEOTIDE SEQUENCE</scope>
</reference>
<evidence type="ECO:0000313" key="3">
    <source>
        <dbReference type="Proteomes" id="UP000601435"/>
    </source>
</evidence>
<dbReference type="Proteomes" id="UP000601435">
    <property type="component" value="Unassembled WGS sequence"/>
</dbReference>
<dbReference type="AlphaFoldDB" id="A0A813CFM9"/>
<dbReference type="Pfam" id="PF04488">
    <property type="entry name" value="Gly_transf_sug"/>
    <property type="match status" value="1"/>
</dbReference>
<dbReference type="GO" id="GO:0051999">
    <property type="term" value="P:mannosyl-inositol phosphorylceramide biosynthetic process"/>
    <property type="evidence" value="ECO:0007669"/>
    <property type="project" value="TreeGrafter"/>
</dbReference>
<accession>A0A813CFM9</accession>
<dbReference type="OrthoDB" id="409543at2759"/>
<name>A0A813CFM9_9DINO</name>
<dbReference type="GO" id="GO:0000030">
    <property type="term" value="F:mannosyltransferase activity"/>
    <property type="evidence" value="ECO:0007669"/>
    <property type="project" value="TreeGrafter"/>
</dbReference>
<dbReference type="SUPFAM" id="SSF53448">
    <property type="entry name" value="Nucleotide-diphospho-sugar transferases"/>
    <property type="match status" value="1"/>
</dbReference>
<evidence type="ECO:0000313" key="2">
    <source>
        <dbReference type="EMBL" id="CAE7943685.1"/>
    </source>
</evidence>
<sequence>MQQGSKHRGNRAVLLPVDAQGHTGAPEIRTTADDIARLDPTKCNIFTLWEKPSSLSEQPLFQRLVIEAWRRHSHDLCNDQFLITDDNVRQVIPDIPEEYFKLPYPAAKSDFIRYAVLYHNGGIYVDFDMLTVKDIDEIVEKIQRLDLVSYSDGYGPEHESCRGVEIYAAYCGHFISFDDKKEQCHIPWGGLGEWISHNVFASRPPTSAFCFSNDANAEFEASHVPQPLSRRLYHFFNALHGWDFSRHLVTRHRRKSQVGVLFPAKERHTC</sequence>
<dbReference type="InterPro" id="IPR029044">
    <property type="entry name" value="Nucleotide-diphossugar_trans"/>
</dbReference>
<dbReference type="PANTHER" id="PTHR32385">
    <property type="entry name" value="MANNOSYL PHOSPHORYLINOSITOL CERAMIDE SYNTHASE"/>
    <property type="match status" value="1"/>
</dbReference>
<dbReference type="Gene3D" id="3.90.550.20">
    <property type="match status" value="1"/>
</dbReference>
<keyword evidence="3" id="KW-1185">Reference proteome</keyword>
<dbReference type="PANTHER" id="PTHR32385:SF15">
    <property type="entry name" value="INOSITOL PHOSPHOCERAMIDE MANNOSYLTRANSFERASE 1"/>
    <property type="match status" value="1"/>
</dbReference>
<keyword evidence="1" id="KW-0808">Transferase</keyword>
<comment type="caution">
    <text evidence="2">The sequence shown here is derived from an EMBL/GenBank/DDBJ whole genome shotgun (WGS) entry which is preliminary data.</text>
</comment>
<evidence type="ECO:0000256" key="1">
    <source>
        <dbReference type="ARBA" id="ARBA00022679"/>
    </source>
</evidence>
<dbReference type="GO" id="GO:0016020">
    <property type="term" value="C:membrane"/>
    <property type="evidence" value="ECO:0007669"/>
    <property type="project" value="GOC"/>
</dbReference>
<gene>
    <name evidence="2" type="primary">ISA3</name>
    <name evidence="2" type="ORF">SNEC2469_LOCUS35154</name>
</gene>
<organism evidence="2 3">
    <name type="scientific">Symbiodinium necroappetens</name>
    <dbReference type="NCBI Taxonomy" id="1628268"/>
    <lineage>
        <taxon>Eukaryota</taxon>
        <taxon>Sar</taxon>
        <taxon>Alveolata</taxon>
        <taxon>Dinophyceae</taxon>
        <taxon>Suessiales</taxon>
        <taxon>Symbiodiniaceae</taxon>
        <taxon>Symbiodinium</taxon>
    </lineage>
</organism>
<feature type="non-terminal residue" evidence="2">
    <location>
        <position position="270"/>
    </location>
</feature>
<dbReference type="EMBL" id="CAJNJA010100286">
    <property type="protein sequence ID" value="CAE7943685.1"/>
    <property type="molecule type" value="Genomic_DNA"/>
</dbReference>
<proteinExistence type="predicted"/>
<protein>
    <submittedName>
        <fullName evidence="2">ISA3 protein</fullName>
    </submittedName>
</protein>
<dbReference type="InterPro" id="IPR051706">
    <property type="entry name" value="Glycosyltransferase_domain"/>
</dbReference>
<dbReference type="InterPro" id="IPR007577">
    <property type="entry name" value="GlycoTrfase_DXD_sugar-bd_CS"/>
</dbReference>